<evidence type="ECO:0000256" key="1">
    <source>
        <dbReference type="ARBA" id="ARBA00023125"/>
    </source>
</evidence>
<dbReference type="PANTHER" id="PTHR30204:SF58">
    <property type="entry name" value="HTH-TYPE TRANSCRIPTIONAL REGULATOR YFMP"/>
    <property type="match status" value="1"/>
</dbReference>
<evidence type="ECO:0000313" key="5">
    <source>
        <dbReference type="Proteomes" id="UP001341444"/>
    </source>
</evidence>
<feature type="coiled-coil region" evidence="2">
    <location>
        <begin position="77"/>
        <end position="113"/>
    </location>
</feature>
<evidence type="ECO:0000256" key="2">
    <source>
        <dbReference type="SAM" id="Coils"/>
    </source>
</evidence>
<dbReference type="Pfam" id="PF13411">
    <property type="entry name" value="MerR_1"/>
    <property type="match status" value="1"/>
</dbReference>
<keyword evidence="5" id="KW-1185">Reference proteome</keyword>
<dbReference type="SUPFAM" id="SSF46955">
    <property type="entry name" value="Putative DNA-binding domain"/>
    <property type="match status" value="1"/>
</dbReference>
<evidence type="ECO:0000259" key="3">
    <source>
        <dbReference type="PROSITE" id="PS50937"/>
    </source>
</evidence>
<reference evidence="4 5" key="1">
    <citation type="submission" date="2023-03" db="EMBL/GenBank/DDBJ databases">
        <title>Bacillus Genome Sequencing.</title>
        <authorList>
            <person name="Dunlap C."/>
        </authorList>
    </citation>
    <scope>NUCLEOTIDE SEQUENCE [LARGE SCALE GENOMIC DNA]</scope>
    <source>
        <strain evidence="4 5">B-23453</strain>
    </source>
</reference>
<dbReference type="InterPro" id="IPR047057">
    <property type="entry name" value="MerR_fam"/>
</dbReference>
<dbReference type="RefSeq" id="WP_066267300.1">
    <property type="nucleotide sequence ID" value="NZ_JARMAB010000008.1"/>
</dbReference>
<dbReference type="SMART" id="SM00422">
    <property type="entry name" value="HTH_MERR"/>
    <property type="match status" value="1"/>
</dbReference>
<name>A0ABU6ME65_9BACI</name>
<dbReference type="PANTHER" id="PTHR30204">
    <property type="entry name" value="REDOX-CYCLING DRUG-SENSING TRANSCRIPTIONAL ACTIVATOR SOXR"/>
    <property type="match status" value="1"/>
</dbReference>
<organism evidence="4 5">
    <name type="scientific">Heyndrickxia acidicola</name>
    <dbReference type="NCBI Taxonomy" id="209389"/>
    <lineage>
        <taxon>Bacteria</taxon>
        <taxon>Bacillati</taxon>
        <taxon>Bacillota</taxon>
        <taxon>Bacilli</taxon>
        <taxon>Bacillales</taxon>
        <taxon>Bacillaceae</taxon>
        <taxon>Heyndrickxia</taxon>
    </lineage>
</organism>
<keyword evidence="2" id="KW-0175">Coiled coil</keyword>
<comment type="caution">
    <text evidence="4">The sequence shown here is derived from an EMBL/GenBank/DDBJ whole genome shotgun (WGS) entry which is preliminary data.</text>
</comment>
<dbReference type="Gene3D" id="1.10.1660.10">
    <property type="match status" value="1"/>
</dbReference>
<gene>
    <name evidence="4" type="ORF">P4T90_07605</name>
</gene>
<feature type="domain" description="HTH merR-type" evidence="3">
    <location>
        <begin position="3"/>
        <end position="73"/>
    </location>
</feature>
<dbReference type="Proteomes" id="UP001341444">
    <property type="component" value="Unassembled WGS sequence"/>
</dbReference>
<proteinExistence type="predicted"/>
<dbReference type="EMBL" id="JARMAB010000008">
    <property type="protein sequence ID" value="MED1202960.1"/>
    <property type="molecule type" value="Genomic_DNA"/>
</dbReference>
<keyword evidence="1" id="KW-0238">DNA-binding</keyword>
<dbReference type="PROSITE" id="PS50937">
    <property type="entry name" value="HTH_MERR_2"/>
    <property type="match status" value="1"/>
</dbReference>
<evidence type="ECO:0000313" key="4">
    <source>
        <dbReference type="EMBL" id="MED1202960.1"/>
    </source>
</evidence>
<dbReference type="InterPro" id="IPR000551">
    <property type="entry name" value="MerR-type_HTH_dom"/>
</dbReference>
<protein>
    <submittedName>
        <fullName evidence="4">MerR family transcriptional regulator</fullName>
    </submittedName>
</protein>
<sequence>MTYFKIDDVAKETGLTKRTIRYYEEIGLIQPPDRTDGGTRLYTQEEINKLKRVVVAKDVLGFSLQELQYFISLNETIEQKRNEYRASRDENKLQELRELALNVQKQVELINMKMEKMQVFKKELEDLYTRANNVLNKGSSKTESR</sequence>
<dbReference type="InterPro" id="IPR009061">
    <property type="entry name" value="DNA-bd_dom_put_sf"/>
</dbReference>
<accession>A0ABU6ME65</accession>